<evidence type="ECO:0000313" key="2">
    <source>
        <dbReference type="Proteomes" id="UP001244563"/>
    </source>
</evidence>
<dbReference type="Proteomes" id="UP001244563">
    <property type="component" value="Unassembled WGS sequence"/>
</dbReference>
<dbReference type="EMBL" id="JAUSSW010000016">
    <property type="protein sequence ID" value="MDQ0104344.1"/>
    <property type="molecule type" value="Genomic_DNA"/>
</dbReference>
<protein>
    <submittedName>
        <fullName evidence="1">Uncharacterized protein</fullName>
    </submittedName>
</protein>
<dbReference type="RefSeq" id="WP_306879557.1">
    <property type="nucleotide sequence ID" value="NZ_JAUSSW010000016.1"/>
</dbReference>
<sequence>MLKHRIQPGNTLPTAIRSSVAEAHHALETPAPPLQGPDIDELIASPWIGLHYRHEFGPHHRHEPLDPCQRA</sequence>
<comment type="caution">
    <text evidence="1">The sequence shown here is derived from an EMBL/GenBank/DDBJ whole genome shotgun (WGS) entry which is preliminary data.</text>
</comment>
<proteinExistence type="predicted"/>
<name>A0ABT9TRP7_PAENI</name>
<accession>A0ABT9TRP7</accession>
<evidence type="ECO:0000313" key="1">
    <source>
        <dbReference type="EMBL" id="MDQ0104344.1"/>
    </source>
</evidence>
<gene>
    <name evidence="1" type="ORF">J2T10_004018</name>
</gene>
<reference evidence="1 2" key="1">
    <citation type="submission" date="2023-07" db="EMBL/GenBank/DDBJ databases">
        <title>Sorghum-associated microbial communities from plants grown in Nebraska, USA.</title>
        <authorList>
            <person name="Schachtman D."/>
        </authorList>
    </citation>
    <scope>NUCLEOTIDE SEQUENCE [LARGE SCALE GENOMIC DNA]</scope>
    <source>
        <strain evidence="1 2">CC523</strain>
    </source>
</reference>
<organism evidence="1 2">
    <name type="scientific">Paenarthrobacter nicotinovorans</name>
    <name type="common">Arthrobacter nicotinovorans</name>
    <dbReference type="NCBI Taxonomy" id="29320"/>
    <lineage>
        <taxon>Bacteria</taxon>
        <taxon>Bacillati</taxon>
        <taxon>Actinomycetota</taxon>
        <taxon>Actinomycetes</taxon>
        <taxon>Micrococcales</taxon>
        <taxon>Micrococcaceae</taxon>
        <taxon>Paenarthrobacter</taxon>
    </lineage>
</organism>
<keyword evidence="2" id="KW-1185">Reference proteome</keyword>